<comment type="catalytic activity">
    <reaction evidence="8 9">
        <text>N-acetyl-L-glutamate + ATP = N-acetyl-L-glutamyl 5-phosphate + ADP</text>
        <dbReference type="Rhea" id="RHEA:14629"/>
        <dbReference type="ChEBI" id="CHEBI:30616"/>
        <dbReference type="ChEBI" id="CHEBI:44337"/>
        <dbReference type="ChEBI" id="CHEBI:57936"/>
        <dbReference type="ChEBI" id="CHEBI:456216"/>
        <dbReference type="EC" id="2.7.2.8"/>
    </reaction>
</comment>
<dbReference type="CDD" id="cd04250">
    <property type="entry name" value="AAK_NAGK-C"/>
    <property type="match status" value="1"/>
</dbReference>
<feature type="binding site" evidence="9">
    <location>
        <position position="189"/>
    </location>
    <ligand>
        <name>substrate</name>
    </ligand>
</feature>
<feature type="site" description="Transition state stabilizer" evidence="9">
    <location>
        <position position="38"/>
    </location>
</feature>
<keyword evidence="9" id="KW-0963">Cytoplasm</keyword>
<dbReference type="AlphaFoldDB" id="A0A6N6NKJ0"/>
<gene>
    <name evidence="9 11" type="primary">argB</name>
    <name evidence="11" type="ORF">F8C90_07510</name>
</gene>
<name>A0A6N6NKJ0_9ACTN</name>
<feature type="binding site" evidence="9">
    <location>
        <begin position="73"/>
        <end position="74"/>
    </location>
    <ligand>
        <name>substrate</name>
    </ligand>
</feature>
<dbReference type="InterPro" id="IPR001048">
    <property type="entry name" value="Asp/Glu/Uridylate_kinase"/>
</dbReference>
<keyword evidence="2 9" id="KW-0055">Arginine biosynthesis</keyword>
<dbReference type="GO" id="GO:0042450">
    <property type="term" value="P:L-arginine biosynthetic process via ornithine"/>
    <property type="evidence" value="ECO:0007669"/>
    <property type="project" value="UniProtKB-UniRule"/>
</dbReference>
<feature type="site" description="Transition state stabilizer" evidence="9">
    <location>
        <position position="252"/>
    </location>
</feature>
<protein>
    <recommendedName>
        <fullName evidence="9">Acetylglutamate kinase</fullName>
        <ecNumber evidence="9">2.7.2.8</ecNumber>
    </recommendedName>
    <alternativeName>
        <fullName evidence="9">N-acetyl-L-glutamate 5-phosphotransferase</fullName>
    </alternativeName>
    <alternativeName>
        <fullName evidence="9">NAG kinase</fullName>
        <shortName evidence="9">NAGK</shortName>
    </alternativeName>
</protein>
<evidence type="ECO:0000256" key="1">
    <source>
        <dbReference type="ARBA" id="ARBA00004828"/>
    </source>
</evidence>
<keyword evidence="5 9" id="KW-0547">Nucleotide-binding</keyword>
<dbReference type="EC" id="2.7.2.8" evidence="9"/>
<comment type="function">
    <text evidence="9">Catalyzes the ATP-dependent phosphorylation of N-acetyl-L-glutamate.</text>
</comment>
<dbReference type="Gene3D" id="3.40.1160.10">
    <property type="entry name" value="Acetylglutamate kinase-like"/>
    <property type="match status" value="1"/>
</dbReference>
<proteinExistence type="inferred from homology"/>
<dbReference type="GO" id="GO:0005737">
    <property type="term" value="C:cytoplasm"/>
    <property type="evidence" value="ECO:0007669"/>
    <property type="project" value="UniProtKB-SubCell"/>
</dbReference>
<dbReference type="InterPro" id="IPR041727">
    <property type="entry name" value="NAGK-C"/>
</dbReference>
<evidence type="ECO:0000256" key="5">
    <source>
        <dbReference type="ARBA" id="ARBA00022741"/>
    </source>
</evidence>
<comment type="subcellular location">
    <subcellularLocation>
        <location evidence="9">Cytoplasm</location>
    </subcellularLocation>
</comment>
<dbReference type="InterPro" id="IPR004662">
    <property type="entry name" value="AcgluKinase_fam"/>
</dbReference>
<keyword evidence="7 9" id="KW-0067">ATP-binding</keyword>
<evidence type="ECO:0000256" key="8">
    <source>
        <dbReference type="ARBA" id="ARBA00048141"/>
    </source>
</evidence>
<dbReference type="EMBL" id="WAJR01000018">
    <property type="protein sequence ID" value="KAB1640109.1"/>
    <property type="molecule type" value="Genomic_DNA"/>
</dbReference>
<accession>A0A6N6NKJ0</accession>
<evidence type="ECO:0000256" key="6">
    <source>
        <dbReference type="ARBA" id="ARBA00022777"/>
    </source>
</evidence>
<dbReference type="UniPathway" id="UPA00068">
    <property type="reaction ID" value="UER00107"/>
</dbReference>
<comment type="pathway">
    <text evidence="1 9">Amino-acid biosynthesis; L-arginine biosynthesis; N(2)-acetyl-L-ornithine from L-glutamate: step 2/4.</text>
</comment>
<keyword evidence="3 9" id="KW-0028">Amino-acid biosynthesis</keyword>
<dbReference type="GO" id="GO:0005524">
    <property type="term" value="F:ATP binding"/>
    <property type="evidence" value="ECO:0007669"/>
    <property type="project" value="UniProtKB-UniRule"/>
</dbReference>
<dbReference type="NCBIfam" id="TIGR00761">
    <property type="entry name" value="argB"/>
    <property type="match status" value="1"/>
</dbReference>
<dbReference type="HAMAP" id="MF_00082">
    <property type="entry name" value="ArgB"/>
    <property type="match status" value="1"/>
</dbReference>
<dbReference type="OrthoDB" id="9803155at2"/>
<keyword evidence="6 9" id="KW-0418">Kinase</keyword>
<dbReference type="PANTHER" id="PTHR23342:SF0">
    <property type="entry name" value="N-ACETYLGLUTAMATE SYNTHASE, MITOCHONDRIAL"/>
    <property type="match status" value="1"/>
</dbReference>
<sequence>MNYDKDSRPNGVDTITGEVLAEAMPWIKNITGKTIVIKYGGSAMVDEQLRAEVMADIVLLKIIGVNPVIVHGGGLAISEAMKRFDMPVKFIDGQRVTTDAAMKVVRSVLAGQVNQELVEAMNEHGRVAVGLSGADGATIIAEQASEQLGRVGRVVRINSQLLEDLVSANYIPVLASVGIGEEPGSGFFNVNADVVAGHVAAAIGAHKVFFLTDVDGLYRDFDDKSTLISRISLDEVREMVDKKQVSTGMIPKLRSCIRALDAGVHRAHILNGTTPHALLLEMLTDKGVGTMIVPPDGDAAFDSTREGSFASKLV</sequence>
<feature type="domain" description="Aspartate/glutamate/uridylate kinase" evidence="10">
    <location>
        <begin position="33"/>
        <end position="271"/>
    </location>
</feature>
<dbReference type="PIRSF" id="PIRSF000728">
    <property type="entry name" value="NAGK"/>
    <property type="match status" value="1"/>
</dbReference>
<comment type="caution">
    <text evidence="11">The sequence shown here is derived from an EMBL/GenBank/DDBJ whole genome shotgun (WGS) entry which is preliminary data.</text>
</comment>
<dbReference type="SUPFAM" id="SSF53633">
    <property type="entry name" value="Carbamate kinase-like"/>
    <property type="match status" value="1"/>
</dbReference>
<organism evidence="11 12">
    <name type="scientific">Ellagibacter isourolithinifaciens</name>
    <dbReference type="NCBI Taxonomy" id="2137581"/>
    <lineage>
        <taxon>Bacteria</taxon>
        <taxon>Bacillati</taxon>
        <taxon>Actinomycetota</taxon>
        <taxon>Coriobacteriia</taxon>
        <taxon>Eggerthellales</taxon>
        <taxon>Eggerthellaceae</taxon>
        <taxon>Ellagibacter</taxon>
    </lineage>
</organism>
<dbReference type="PRINTS" id="PR00474">
    <property type="entry name" value="GLU5KINASE"/>
</dbReference>
<dbReference type="GeneID" id="98658252"/>
<dbReference type="InterPro" id="IPR037528">
    <property type="entry name" value="ArgB"/>
</dbReference>
<dbReference type="Pfam" id="PF00696">
    <property type="entry name" value="AA_kinase"/>
    <property type="match status" value="1"/>
</dbReference>
<dbReference type="Proteomes" id="UP000468668">
    <property type="component" value="Unassembled WGS sequence"/>
</dbReference>
<dbReference type="GO" id="GO:0003991">
    <property type="term" value="F:acetylglutamate kinase activity"/>
    <property type="evidence" value="ECO:0007669"/>
    <property type="project" value="UniProtKB-UniRule"/>
</dbReference>
<evidence type="ECO:0000259" key="10">
    <source>
        <dbReference type="Pfam" id="PF00696"/>
    </source>
</evidence>
<dbReference type="FunFam" id="3.40.1160.10:FF:000004">
    <property type="entry name" value="Acetylglutamate kinase"/>
    <property type="match status" value="1"/>
</dbReference>
<evidence type="ECO:0000313" key="12">
    <source>
        <dbReference type="Proteomes" id="UP000468668"/>
    </source>
</evidence>
<comment type="similarity">
    <text evidence="9">Belongs to the acetylglutamate kinase family. ArgB subfamily.</text>
</comment>
<dbReference type="PANTHER" id="PTHR23342">
    <property type="entry name" value="N-ACETYLGLUTAMATE SYNTHASE"/>
    <property type="match status" value="1"/>
</dbReference>
<evidence type="ECO:0000256" key="3">
    <source>
        <dbReference type="ARBA" id="ARBA00022605"/>
    </source>
</evidence>
<evidence type="ECO:0000256" key="9">
    <source>
        <dbReference type="HAMAP-Rule" id="MF_00082"/>
    </source>
</evidence>
<evidence type="ECO:0000313" key="11">
    <source>
        <dbReference type="EMBL" id="KAB1640109.1"/>
    </source>
</evidence>
<dbReference type="InterPro" id="IPR036393">
    <property type="entry name" value="AceGlu_kinase-like_sf"/>
</dbReference>
<reference evidence="11 12" key="1">
    <citation type="submission" date="2019-09" db="EMBL/GenBank/DDBJ databases">
        <title>Whole genome shotgun sequencing (WGS) of Ellagibacter isourolithinifaciens DSM 104140(T) and Adlercreutzia muris DSM 29508(T).</title>
        <authorList>
            <person name="Stoll D.A."/>
            <person name="Danylec N."/>
            <person name="Huch M."/>
        </authorList>
    </citation>
    <scope>NUCLEOTIDE SEQUENCE [LARGE SCALE GENOMIC DNA]</scope>
    <source>
        <strain evidence="11 12">DSM 104140</strain>
    </source>
</reference>
<keyword evidence="12" id="KW-1185">Reference proteome</keyword>
<dbReference type="RefSeq" id="WP_158049907.1">
    <property type="nucleotide sequence ID" value="NZ_DAWAFB010000014.1"/>
</dbReference>
<feature type="binding site" evidence="9">
    <location>
        <position position="95"/>
    </location>
    <ligand>
        <name>substrate</name>
    </ligand>
</feature>
<evidence type="ECO:0000256" key="4">
    <source>
        <dbReference type="ARBA" id="ARBA00022679"/>
    </source>
</evidence>
<keyword evidence="4 9" id="KW-0808">Transferase</keyword>
<evidence type="ECO:0000256" key="2">
    <source>
        <dbReference type="ARBA" id="ARBA00022571"/>
    </source>
</evidence>
<dbReference type="InterPro" id="IPR001057">
    <property type="entry name" value="Glu/AcGlu_kinase"/>
</dbReference>
<evidence type="ECO:0000256" key="7">
    <source>
        <dbReference type="ARBA" id="ARBA00022840"/>
    </source>
</evidence>